<accession>A0AAD4H713</accession>
<protein>
    <submittedName>
        <fullName evidence="5">Exp1-like protein</fullName>
    </submittedName>
</protein>
<comment type="caution">
    <text evidence="5">The sequence shown here is derived from an EMBL/GenBank/DDBJ whole genome shotgun (WGS) entry which is preliminary data.</text>
</comment>
<dbReference type="Pfam" id="PF00505">
    <property type="entry name" value="HMG_box"/>
    <property type="match status" value="2"/>
</dbReference>
<feature type="DNA-binding region" description="HMG box" evidence="2">
    <location>
        <begin position="188"/>
        <end position="254"/>
    </location>
</feature>
<dbReference type="SUPFAM" id="SSF47095">
    <property type="entry name" value="HMG-box"/>
    <property type="match status" value="2"/>
</dbReference>
<dbReference type="InterPro" id="IPR036910">
    <property type="entry name" value="HMG_box_dom_sf"/>
</dbReference>
<feature type="region of interest" description="Disordered" evidence="3">
    <location>
        <begin position="28"/>
        <end position="72"/>
    </location>
</feature>
<gene>
    <name evidence="5" type="primary">EXP1_2</name>
    <name evidence="5" type="ORF">BGZ95_009530</name>
</gene>
<dbReference type="Proteomes" id="UP001194580">
    <property type="component" value="Unassembled WGS sequence"/>
</dbReference>
<keyword evidence="2" id="KW-0539">Nucleus</keyword>
<dbReference type="InterPro" id="IPR050342">
    <property type="entry name" value="HMGB"/>
</dbReference>
<dbReference type="PANTHER" id="PTHR48112">
    <property type="entry name" value="HIGH MOBILITY GROUP PROTEIN DSP1"/>
    <property type="match status" value="1"/>
</dbReference>
<reference evidence="5" key="1">
    <citation type="journal article" date="2020" name="Fungal Divers.">
        <title>Resolving the Mortierellaceae phylogeny through synthesis of multi-gene phylogenetics and phylogenomics.</title>
        <authorList>
            <person name="Vandepol N."/>
            <person name="Liber J."/>
            <person name="Desiro A."/>
            <person name="Na H."/>
            <person name="Kennedy M."/>
            <person name="Barry K."/>
            <person name="Grigoriev I.V."/>
            <person name="Miller A.N."/>
            <person name="O'Donnell K."/>
            <person name="Stajich J.E."/>
            <person name="Bonito G."/>
        </authorList>
    </citation>
    <scope>NUCLEOTIDE SEQUENCE</scope>
    <source>
        <strain evidence="5">NRRL 28262</strain>
    </source>
</reference>
<dbReference type="PANTHER" id="PTHR48112:SF22">
    <property type="entry name" value="MITOCHONDRIAL TRANSCRIPTION FACTOR A, ISOFORM B"/>
    <property type="match status" value="1"/>
</dbReference>
<dbReference type="InterPro" id="IPR009071">
    <property type="entry name" value="HMG_box_dom"/>
</dbReference>
<evidence type="ECO:0000259" key="4">
    <source>
        <dbReference type="PROSITE" id="PS50118"/>
    </source>
</evidence>
<sequence length="258" mass="28607">MFSLSAFRSVLAISATQPMRAMSVKAAAASATTKTRIKKETTSTTKAAAPAKGTKNKAKKEVAPKPKAKKVAPVKPKKVEAISMPKRPSTAWGLFFVEHLDKVRASGKAIIPTAETTVASAQWKQLSEAQKQVYKDKYQANLAEFKKNTSKRLEELTPEEFRIENARRQALRAAGKRGLPSLKDPNAPKRPLSSFFRYAQDQRDAGKVSSLPIKDQAKALAESWKRISEQEKARYVELSREATEAYKVKRAAYLEGNQ</sequence>
<evidence type="ECO:0000256" key="3">
    <source>
        <dbReference type="SAM" id="MobiDB-lite"/>
    </source>
</evidence>
<evidence type="ECO:0000313" key="5">
    <source>
        <dbReference type="EMBL" id="KAG0274712.1"/>
    </source>
</evidence>
<dbReference type="Gene3D" id="1.10.30.10">
    <property type="entry name" value="High mobility group box domain"/>
    <property type="match status" value="2"/>
</dbReference>
<dbReference type="PROSITE" id="PS50118">
    <property type="entry name" value="HMG_BOX_2"/>
    <property type="match status" value="2"/>
</dbReference>
<organism evidence="5 6">
    <name type="scientific">Linnemannia exigua</name>
    <dbReference type="NCBI Taxonomy" id="604196"/>
    <lineage>
        <taxon>Eukaryota</taxon>
        <taxon>Fungi</taxon>
        <taxon>Fungi incertae sedis</taxon>
        <taxon>Mucoromycota</taxon>
        <taxon>Mortierellomycotina</taxon>
        <taxon>Mortierellomycetes</taxon>
        <taxon>Mortierellales</taxon>
        <taxon>Mortierellaceae</taxon>
        <taxon>Linnemannia</taxon>
    </lineage>
</organism>
<feature type="DNA-binding region" description="HMG box" evidence="2">
    <location>
        <begin position="85"/>
        <end position="153"/>
    </location>
</feature>
<feature type="compositionally biased region" description="Low complexity" evidence="3">
    <location>
        <begin position="42"/>
        <end position="53"/>
    </location>
</feature>
<dbReference type="GO" id="GO:0006357">
    <property type="term" value="P:regulation of transcription by RNA polymerase II"/>
    <property type="evidence" value="ECO:0007669"/>
    <property type="project" value="TreeGrafter"/>
</dbReference>
<evidence type="ECO:0000313" key="6">
    <source>
        <dbReference type="Proteomes" id="UP001194580"/>
    </source>
</evidence>
<evidence type="ECO:0000256" key="1">
    <source>
        <dbReference type="ARBA" id="ARBA00023125"/>
    </source>
</evidence>
<keyword evidence="6" id="KW-1185">Reference proteome</keyword>
<keyword evidence="1 2" id="KW-0238">DNA-binding</keyword>
<feature type="domain" description="HMG box" evidence="4">
    <location>
        <begin position="188"/>
        <end position="254"/>
    </location>
</feature>
<feature type="domain" description="HMG box" evidence="4">
    <location>
        <begin position="85"/>
        <end position="153"/>
    </location>
</feature>
<evidence type="ECO:0000256" key="2">
    <source>
        <dbReference type="PROSITE-ProRule" id="PRU00267"/>
    </source>
</evidence>
<dbReference type="AlphaFoldDB" id="A0AAD4H713"/>
<dbReference type="CDD" id="cd00084">
    <property type="entry name" value="HMG-box_SF"/>
    <property type="match status" value="1"/>
</dbReference>
<proteinExistence type="predicted"/>
<dbReference type="EMBL" id="JAAAIL010000569">
    <property type="protein sequence ID" value="KAG0274712.1"/>
    <property type="molecule type" value="Genomic_DNA"/>
</dbReference>
<dbReference type="SMART" id="SM00398">
    <property type="entry name" value="HMG"/>
    <property type="match status" value="2"/>
</dbReference>
<name>A0AAD4H713_9FUNG</name>
<dbReference type="GO" id="GO:0003677">
    <property type="term" value="F:DNA binding"/>
    <property type="evidence" value="ECO:0007669"/>
    <property type="project" value="UniProtKB-UniRule"/>
</dbReference>
<dbReference type="GO" id="GO:0005634">
    <property type="term" value="C:nucleus"/>
    <property type="evidence" value="ECO:0007669"/>
    <property type="project" value="UniProtKB-UniRule"/>
</dbReference>